<dbReference type="KEGG" id="soe:110787836"/>
<dbReference type="PANTHER" id="PTHR31642:SF11">
    <property type="entry name" value="SHIKIMATE O-HYDROXYCINNAMOYLTRANSFERASE"/>
    <property type="match status" value="1"/>
</dbReference>
<keyword evidence="3" id="KW-0012">Acyltransferase</keyword>
<accession>A0A9R0JV23</accession>
<dbReference type="GO" id="GO:0009813">
    <property type="term" value="P:flavonoid biosynthetic process"/>
    <property type="evidence" value="ECO:0007669"/>
    <property type="project" value="UniProtKB-KW"/>
</dbReference>
<dbReference type="GO" id="GO:0016747">
    <property type="term" value="F:acyltransferase activity, transferring groups other than amino-acyl groups"/>
    <property type="evidence" value="ECO:0000318"/>
    <property type="project" value="GO_Central"/>
</dbReference>
<proteinExistence type="inferred from homology"/>
<evidence type="ECO:0000313" key="4">
    <source>
        <dbReference type="Proteomes" id="UP000813463"/>
    </source>
</evidence>
<protein>
    <submittedName>
        <fullName evidence="5">Shikimate O-hydroxycinnamoyltransferase</fullName>
    </submittedName>
</protein>
<dbReference type="InterPro" id="IPR023213">
    <property type="entry name" value="CAT-like_dom_sf"/>
</dbReference>
<dbReference type="InterPro" id="IPR050317">
    <property type="entry name" value="Plant_Fungal_Acyltransferase"/>
</dbReference>
<evidence type="ECO:0000313" key="5">
    <source>
        <dbReference type="RefSeq" id="XP_021848171.2"/>
    </source>
</evidence>
<name>A0A9R0JV23_SPIOL</name>
<keyword evidence="4" id="KW-1185">Reference proteome</keyword>
<dbReference type="PANTHER" id="PTHR31642">
    <property type="entry name" value="TRICHOTHECENE 3-O-ACETYLTRANSFERASE"/>
    <property type="match status" value="1"/>
</dbReference>
<evidence type="ECO:0000256" key="2">
    <source>
        <dbReference type="ARBA" id="ARBA00022679"/>
    </source>
</evidence>
<gene>
    <name evidence="5" type="primary">LOC110787836</name>
</gene>
<sequence length="456" mass="51846">MDVKVKECTMVCPANETPRHNLWLSTIDLVGRTPYAHNQIMYIYRQNEDQNVSKYFNAEILKESLSRVLVPFYPVAGRLKKNEKNGRIEIDCNAAGALFVDVETWHSLDEFGDFKSSNEFRKLVLHPWDYSGGLSSFPLLLARVTRFKCGGVCIVFSIHHQATDGIAFAYLINSWSRLARGLDLDVHPFHDRVIYLGPRHPPQIKFRHLEYEPPLPPISPKGFAGETSTTKECLFKLSKPQINALNLQANSPSEEKEKHHSYKLSNYEVLAAHVWRTACKARDLANDQLVKLYIPTDGRSRLKDPTPLPQGYVGNVIFYTACIAKTRDITCKPLWYAAGKVHEALKNVENVEYLRSAVDYLESQPDLTPIVRGAHTVTCPNLTINSFGRLPFYEADFGWGKPEFAGHSKLRYEGQTIIVPSPIRDGSYSVNINLFAVHMPLFRKYFYDVGNLPNKL</sequence>
<organism evidence="4 5">
    <name type="scientific">Spinacia oleracea</name>
    <name type="common">Spinach</name>
    <dbReference type="NCBI Taxonomy" id="3562"/>
    <lineage>
        <taxon>Eukaryota</taxon>
        <taxon>Viridiplantae</taxon>
        <taxon>Streptophyta</taxon>
        <taxon>Embryophyta</taxon>
        <taxon>Tracheophyta</taxon>
        <taxon>Spermatophyta</taxon>
        <taxon>Magnoliopsida</taxon>
        <taxon>eudicotyledons</taxon>
        <taxon>Gunneridae</taxon>
        <taxon>Pentapetalae</taxon>
        <taxon>Caryophyllales</taxon>
        <taxon>Chenopodiaceae</taxon>
        <taxon>Chenopodioideae</taxon>
        <taxon>Anserineae</taxon>
        <taxon>Spinacia</taxon>
    </lineage>
</organism>
<evidence type="ECO:0000256" key="1">
    <source>
        <dbReference type="ARBA" id="ARBA00009861"/>
    </source>
</evidence>
<dbReference type="SUPFAM" id="SSF52777">
    <property type="entry name" value="CoA-dependent acyltransferases"/>
    <property type="match status" value="1"/>
</dbReference>
<dbReference type="GeneID" id="110787836"/>
<evidence type="ECO:0000256" key="3">
    <source>
        <dbReference type="ARBA" id="ARBA00023315"/>
    </source>
</evidence>
<reference evidence="4" key="1">
    <citation type="journal article" date="2021" name="Nat. Commun.">
        <title>Genomic analyses provide insights into spinach domestication and the genetic basis of agronomic traits.</title>
        <authorList>
            <person name="Cai X."/>
            <person name="Sun X."/>
            <person name="Xu C."/>
            <person name="Sun H."/>
            <person name="Wang X."/>
            <person name="Ge C."/>
            <person name="Zhang Z."/>
            <person name="Wang Q."/>
            <person name="Fei Z."/>
            <person name="Jiao C."/>
            <person name="Wang Q."/>
        </authorList>
    </citation>
    <scope>NUCLEOTIDE SEQUENCE [LARGE SCALE GENOMIC DNA]</scope>
    <source>
        <strain evidence="4">cv. Varoflay</strain>
    </source>
</reference>
<comment type="similarity">
    <text evidence="1">Belongs to the plant acyltransferase family.</text>
</comment>
<reference evidence="5" key="2">
    <citation type="submission" date="2025-08" db="UniProtKB">
        <authorList>
            <consortium name="RefSeq"/>
        </authorList>
    </citation>
    <scope>IDENTIFICATION</scope>
    <source>
        <tissue evidence="5">Leaf</tissue>
    </source>
</reference>
<dbReference type="Pfam" id="PF02458">
    <property type="entry name" value="Transferase"/>
    <property type="match status" value="1"/>
</dbReference>
<dbReference type="AlphaFoldDB" id="A0A9R0JV23"/>
<dbReference type="Gene3D" id="3.30.559.10">
    <property type="entry name" value="Chloramphenicol acetyltransferase-like domain"/>
    <property type="match status" value="2"/>
</dbReference>
<dbReference type="GO" id="GO:0047672">
    <property type="term" value="F:anthranilate N-benzoyltransferase activity"/>
    <property type="evidence" value="ECO:0007669"/>
    <property type="project" value="UniProtKB-EC"/>
</dbReference>
<dbReference type="Proteomes" id="UP000813463">
    <property type="component" value="Chromosome 4"/>
</dbReference>
<keyword evidence="2" id="KW-0808">Transferase</keyword>
<dbReference type="RefSeq" id="XP_021848171.2">
    <property type="nucleotide sequence ID" value="XM_021992479.2"/>
</dbReference>